<gene>
    <name evidence="1" type="ORF">MoryE10_33980</name>
</gene>
<proteinExistence type="predicted"/>
<dbReference type="Proteomes" id="UP000824988">
    <property type="component" value="Chromosome"/>
</dbReference>
<dbReference type="RefSeq" id="WP_054772537.1">
    <property type="nucleotide sequence ID" value="NZ_AP019782.1"/>
</dbReference>
<dbReference type="AlphaFoldDB" id="A0A8D4VUB5"/>
<name>A0A8D4VUB5_9GAMM</name>
<sequence>MKKPAFSHDWINDWPSGWCQRSLPYRQGHQAGYDWVQAGKIAGTLQKCPYVEGSVEMDAWFAGMEAGKDRGIHDQLAA</sequence>
<organism evidence="1 2">
    <name type="scientific">Methylogaea oryzae</name>
    <dbReference type="NCBI Taxonomy" id="1295382"/>
    <lineage>
        <taxon>Bacteria</taxon>
        <taxon>Pseudomonadati</taxon>
        <taxon>Pseudomonadota</taxon>
        <taxon>Gammaproteobacteria</taxon>
        <taxon>Methylococcales</taxon>
        <taxon>Methylococcaceae</taxon>
        <taxon>Methylogaea</taxon>
    </lineage>
</organism>
<evidence type="ECO:0000313" key="2">
    <source>
        <dbReference type="Proteomes" id="UP000824988"/>
    </source>
</evidence>
<accession>A0A8D4VUB5</accession>
<dbReference type="KEGG" id="moz:MoryE10_33980"/>
<evidence type="ECO:0008006" key="3">
    <source>
        <dbReference type="Google" id="ProtNLM"/>
    </source>
</evidence>
<evidence type="ECO:0000313" key="1">
    <source>
        <dbReference type="EMBL" id="BBL72792.1"/>
    </source>
</evidence>
<reference evidence="1" key="1">
    <citation type="submission" date="2019-06" db="EMBL/GenBank/DDBJ databases">
        <title>Complete genome sequence of Methylogaea oryzae strain JCM16910.</title>
        <authorList>
            <person name="Asakawa S."/>
        </authorList>
    </citation>
    <scope>NUCLEOTIDE SEQUENCE</scope>
    <source>
        <strain evidence="1">E10</strain>
    </source>
</reference>
<dbReference type="EMBL" id="AP019782">
    <property type="protein sequence ID" value="BBL72792.1"/>
    <property type="molecule type" value="Genomic_DNA"/>
</dbReference>
<keyword evidence="2" id="KW-1185">Reference proteome</keyword>
<protein>
    <recommendedName>
        <fullName evidence="3">Ribosome modulation factor</fullName>
    </recommendedName>
</protein>